<dbReference type="Gene3D" id="3.40.30.10">
    <property type="entry name" value="Glutaredoxin"/>
    <property type="match status" value="1"/>
</dbReference>
<dbReference type="InterPro" id="IPR036249">
    <property type="entry name" value="Thioredoxin-like_sf"/>
</dbReference>
<keyword evidence="4" id="KW-1185">Reference proteome</keyword>
<dbReference type="Pfam" id="PF00085">
    <property type="entry name" value="Thioredoxin"/>
    <property type="match status" value="1"/>
</dbReference>
<proteinExistence type="predicted"/>
<dbReference type="PANTHER" id="PTHR46115">
    <property type="entry name" value="THIOREDOXIN-LIKE PROTEIN 1"/>
    <property type="match status" value="1"/>
</dbReference>
<dbReference type="PRINTS" id="PR00421">
    <property type="entry name" value="THIOREDOXIN"/>
</dbReference>
<accession>A0ABR3EL51</accession>
<dbReference type="CDD" id="cd02947">
    <property type="entry name" value="TRX_family"/>
    <property type="match status" value="1"/>
</dbReference>
<gene>
    <name evidence="3" type="primary">TRX1</name>
    <name evidence="3" type="ORF">V5O48_018455</name>
</gene>
<reference evidence="3 4" key="1">
    <citation type="submission" date="2024-02" db="EMBL/GenBank/DDBJ databases">
        <title>A draft genome for the cacao thread blight pathogen Marasmius crinis-equi.</title>
        <authorList>
            <person name="Cohen S.P."/>
            <person name="Baruah I.K."/>
            <person name="Amoako-Attah I."/>
            <person name="Bukari Y."/>
            <person name="Meinhardt L.W."/>
            <person name="Bailey B.A."/>
        </authorList>
    </citation>
    <scope>NUCLEOTIDE SEQUENCE [LARGE SCALE GENOMIC DNA]</scope>
    <source>
        <strain evidence="3 4">GH-76</strain>
    </source>
</reference>
<feature type="domain" description="Thioredoxin" evidence="2">
    <location>
        <begin position="1"/>
        <end position="113"/>
    </location>
</feature>
<dbReference type="PROSITE" id="PS00194">
    <property type="entry name" value="THIOREDOXIN_1"/>
    <property type="match status" value="1"/>
</dbReference>
<keyword evidence="1" id="KW-1015">Disulfide bond</keyword>
<sequence length="140" mass="15088">MPVQAIESQEDFTRIITSGPPIIIDFWTSWCPPCKSIAPIYESLSNLPEYSGIHFYKVEADQHAEMAESIAEGEGGVRSIPTFILFKDGRKLREVVGPNVEGIKVSFEVGGVGWGGGGGGVGVGGVMRSRADLVGYDYHI</sequence>
<comment type="caution">
    <text evidence="3">The sequence shown here is derived from an EMBL/GenBank/DDBJ whole genome shotgun (WGS) entry which is preliminary data.</text>
</comment>
<evidence type="ECO:0000313" key="4">
    <source>
        <dbReference type="Proteomes" id="UP001465976"/>
    </source>
</evidence>
<evidence type="ECO:0000256" key="1">
    <source>
        <dbReference type="ARBA" id="ARBA00023157"/>
    </source>
</evidence>
<organism evidence="3 4">
    <name type="scientific">Marasmius crinis-equi</name>
    <dbReference type="NCBI Taxonomy" id="585013"/>
    <lineage>
        <taxon>Eukaryota</taxon>
        <taxon>Fungi</taxon>
        <taxon>Dikarya</taxon>
        <taxon>Basidiomycota</taxon>
        <taxon>Agaricomycotina</taxon>
        <taxon>Agaricomycetes</taxon>
        <taxon>Agaricomycetidae</taxon>
        <taxon>Agaricales</taxon>
        <taxon>Marasmiineae</taxon>
        <taxon>Marasmiaceae</taxon>
        <taxon>Marasmius</taxon>
    </lineage>
</organism>
<dbReference type="PROSITE" id="PS51352">
    <property type="entry name" value="THIOREDOXIN_2"/>
    <property type="match status" value="1"/>
</dbReference>
<dbReference type="EMBL" id="JBAHYK010003354">
    <property type="protein sequence ID" value="KAL0563612.1"/>
    <property type="molecule type" value="Genomic_DNA"/>
</dbReference>
<evidence type="ECO:0000259" key="2">
    <source>
        <dbReference type="PROSITE" id="PS51352"/>
    </source>
</evidence>
<dbReference type="InterPro" id="IPR017937">
    <property type="entry name" value="Thioredoxin_CS"/>
</dbReference>
<dbReference type="SUPFAM" id="SSF52833">
    <property type="entry name" value="Thioredoxin-like"/>
    <property type="match status" value="1"/>
</dbReference>
<name>A0ABR3EL51_9AGAR</name>
<dbReference type="InterPro" id="IPR013766">
    <property type="entry name" value="Thioredoxin_domain"/>
</dbReference>
<dbReference type="Proteomes" id="UP001465976">
    <property type="component" value="Unassembled WGS sequence"/>
</dbReference>
<protein>
    <submittedName>
        <fullName evidence="3">Thioredoxin trx1</fullName>
    </submittedName>
</protein>
<evidence type="ECO:0000313" key="3">
    <source>
        <dbReference type="EMBL" id="KAL0563612.1"/>
    </source>
</evidence>